<proteinExistence type="predicted"/>
<dbReference type="AlphaFoldDB" id="A0A151K2P3"/>
<dbReference type="Pfam" id="PF07648">
    <property type="entry name" value="Kazal_2"/>
    <property type="match status" value="1"/>
</dbReference>
<protein>
    <recommendedName>
        <fullName evidence="5">Kazal-like domain-containing protein</fullName>
    </recommendedName>
</protein>
<keyword evidence="4" id="KW-0472">Membrane</keyword>
<evidence type="ECO:0000313" key="7">
    <source>
        <dbReference type="EMBL" id="KYN50098.1"/>
    </source>
</evidence>
<dbReference type="InterPro" id="IPR036058">
    <property type="entry name" value="Kazal_dom_sf"/>
</dbReference>
<keyword evidence="2" id="KW-0964">Secreted</keyword>
<evidence type="ECO:0000313" key="8">
    <source>
        <dbReference type="Proteomes" id="UP000078542"/>
    </source>
</evidence>
<evidence type="ECO:0000313" key="6">
    <source>
        <dbReference type="EMBL" id="KYN00101.1"/>
    </source>
</evidence>
<dbReference type="Gene3D" id="3.30.60.30">
    <property type="match status" value="1"/>
</dbReference>
<evidence type="ECO:0000256" key="4">
    <source>
        <dbReference type="SAM" id="Phobius"/>
    </source>
</evidence>
<dbReference type="PANTHER" id="PTHR21179:SF0">
    <property type="entry name" value="SERINE PROTEASE INHIBITOR KAZAL-TYPE 4"/>
    <property type="match status" value="1"/>
</dbReference>
<dbReference type="CDD" id="cd00104">
    <property type="entry name" value="KAZAL_FS"/>
    <property type="match status" value="1"/>
</dbReference>
<accession>A0A151K2P3</accession>
<feature type="domain" description="Kazal-like" evidence="5">
    <location>
        <begin position="72"/>
        <end position="118"/>
    </location>
</feature>
<dbReference type="InterPro" id="IPR002350">
    <property type="entry name" value="Kazal_dom"/>
</dbReference>
<dbReference type="GO" id="GO:0005576">
    <property type="term" value="C:extracellular region"/>
    <property type="evidence" value="ECO:0007669"/>
    <property type="project" value="UniProtKB-SubCell"/>
</dbReference>
<keyword evidence="3" id="KW-1015">Disulfide bond</keyword>
<comment type="subcellular location">
    <subcellularLocation>
        <location evidence="1">Secreted</location>
    </subcellularLocation>
</comment>
<dbReference type="EMBL" id="KQ977754">
    <property type="protein sequence ID" value="KYN00101.1"/>
    <property type="molecule type" value="Genomic_DNA"/>
</dbReference>
<organism evidence="7 8">
    <name type="scientific">Cyphomyrmex costatus</name>
    <dbReference type="NCBI Taxonomy" id="456900"/>
    <lineage>
        <taxon>Eukaryota</taxon>
        <taxon>Metazoa</taxon>
        <taxon>Ecdysozoa</taxon>
        <taxon>Arthropoda</taxon>
        <taxon>Hexapoda</taxon>
        <taxon>Insecta</taxon>
        <taxon>Pterygota</taxon>
        <taxon>Neoptera</taxon>
        <taxon>Endopterygota</taxon>
        <taxon>Hymenoptera</taxon>
        <taxon>Apocrita</taxon>
        <taxon>Aculeata</taxon>
        <taxon>Formicoidea</taxon>
        <taxon>Formicidae</taxon>
        <taxon>Myrmicinae</taxon>
        <taxon>Cyphomyrmex</taxon>
    </lineage>
</organism>
<evidence type="ECO:0000256" key="1">
    <source>
        <dbReference type="ARBA" id="ARBA00004613"/>
    </source>
</evidence>
<evidence type="ECO:0000256" key="3">
    <source>
        <dbReference type="ARBA" id="ARBA00023157"/>
    </source>
</evidence>
<name>A0A151K2P3_9HYME</name>
<dbReference type="PANTHER" id="PTHR21179">
    <property type="entry name" value="SERINE-TYPE ENDOPEPTIDASE INHIBITOR"/>
    <property type="match status" value="1"/>
</dbReference>
<keyword evidence="4" id="KW-0812">Transmembrane</keyword>
<dbReference type="Proteomes" id="UP000078542">
    <property type="component" value="Unassembled WGS sequence"/>
</dbReference>
<keyword evidence="4" id="KW-1133">Transmembrane helix</keyword>
<keyword evidence="8" id="KW-1185">Reference proteome</keyword>
<gene>
    <name evidence="7" type="ORF">ALC62_00126</name>
    <name evidence="6" type="ORF">ALC62_09164</name>
</gene>
<reference evidence="7 8" key="1">
    <citation type="submission" date="2016-03" db="EMBL/GenBank/DDBJ databases">
        <title>Cyphomyrmex costatus WGS genome.</title>
        <authorList>
            <person name="Nygaard S."/>
            <person name="Hu H."/>
            <person name="Boomsma J."/>
            <person name="Zhang G."/>
        </authorList>
    </citation>
    <scope>NUCLEOTIDE SEQUENCE [LARGE SCALE GENOMIC DNA]</scope>
    <source>
        <strain evidence="7">MS0001</strain>
        <tissue evidence="7">Whole body</tissue>
    </source>
</reference>
<dbReference type="PROSITE" id="PS51465">
    <property type="entry name" value="KAZAL_2"/>
    <property type="match status" value="1"/>
</dbReference>
<dbReference type="EMBL" id="LKEX01009495">
    <property type="protein sequence ID" value="KYN50098.1"/>
    <property type="molecule type" value="Genomic_DNA"/>
</dbReference>
<evidence type="ECO:0000259" key="5">
    <source>
        <dbReference type="PROSITE" id="PS51465"/>
    </source>
</evidence>
<sequence length="118" mass="13175">MYQLNDSIIEYLYYAILIILTVAASPFLIIAIQQNSDDTMEIVQVDNNSPMAYGQFNGQESEVTSRPICNYNEQFDKCMGSCPIILLYDPICGTDEVTYVNKSGLKCAQCCGKGKILH</sequence>
<dbReference type="GO" id="GO:0004867">
    <property type="term" value="F:serine-type endopeptidase inhibitor activity"/>
    <property type="evidence" value="ECO:0007669"/>
    <property type="project" value="InterPro"/>
</dbReference>
<dbReference type="SUPFAM" id="SSF100895">
    <property type="entry name" value="Kazal-type serine protease inhibitors"/>
    <property type="match status" value="1"/>
</dbReference>
<evidence type="ECO:0000256" key="2">
    <source>
        <dbReference type="ARBA" id="ARBA00022525"/>
    </source>
</evidence>
<feature type="transmembrane region" description="Helical" evidence="4">
    <location>
        <begin position="12"/>
        <end position="32"/>
    </location>
</feature>
<dbReference type="InterPro" id="IPR039932">
    <property type="entry name" value="Spink4-like"/>
</dbReference>